<evidence type="ECO:0000313" key="2">
    <source>
        <dbReference type="Proteomes" id="UP000003136"/>
    </source>
</evidence>
<dbReference type="InterPro" id="IPR029058">
    <property type="entry name" value="AB_hydrolase_fold"/>
</dbReference>
<evidence type="ECO:0000313" key="1">
    <source>
        <dbReference type="EMBL" id="EEC58139.1"/>
    </source>
</evidence>
<proteinExistence type="predicted"/>
<dbReference type="AlphaFoldDB" id="B7AR17"/>
<dbReference type="eggNOG" id="COG1073">
    <property type="taxonomic scope" value="Bacteria"/>
</dbReference>
<sequence>MIWIHSQCTDSNGTIVYSAQNGGFMANMLDYIDWRGDITIHQSGINDVDCLIMAQISYMNFDGVVGNEPAASFGEAVVTLSEASQRLFELRDSATKGLLLSDNDTLLLKKLASSRRFGSMKLAAYRAVADEEEEKQFGAVCIFPGDATVYISYRGTDDTIVGWKEDLNMSFQTPVPSQVEALKYLNTVAGTFEGRIRIGGHSKGGNLAIYAASYADKQVQERIRGVYCFDGPGFMNHVLDESNFKNIASQIHSYVPQSSVVGMLLGHPVGYTVVESTQLGIYQHDTYSWQVLGRYFVCLDNVNESSIFMDATLKEWIYSMNSEQRREFVDAMYAIVQQTEAKTLLELSVNGLKSAKLILKSMKNMDPSTKKMIQRTISALMKIAGRNIKYNHNM</sequence>
<evidence type="ECO:0008006" key="3">
    <source>
        <dbReference type="Google" id="ProtNLM"/>
    </source>
</evidence>
<dbReference type="ESTHER" id="9bace-b7ar17">
    <property type="family name" value="Mbeg1-like"/>
</dbReference>
<gene>
    <name evidence="1" type="ORF">BACPEC_01127</name>
</gene>
<reference evidence="1 2" key="1">
    <citation type="submission" date="2008-11" db="EMBL/GenBank/DDBJ databases">
        <title>Draft genome sequence of Bacteroides pectinophilus (ATCC 43243).</title>
        <authorList>
            <person name="Sudarsanam P."/>
            <person name="Ley R."/>
            <person name="Guruge J."/>
            <person name="Turnbaugh P.J."/>
            <person name="Mahowald M."/>
            <person name="Liep D."/>
            <person name="Gordon J."/>
        </authorList>
    </citation>
    <scope>NUCLEOTIDE SEQUENCE [LARGE SCALE GENOMIC DNA]</scope>
    <source>
        <strain evidence="1 2">ATCC 43243</strain>
    </source>
</reference>
<dbReference type="InterPro" id="IPR024499">
    <property type="entry name" value="Mbeg1-like"/>
</dbReference>
<keyword evidence="2" id="KW-1185">Reference proteome</keyword>
<organism evidence="1 2">
    <name type="scientific">[Bacteroides] pectinophilus ATCC 43243</name>
    <dbReference type="NCBI Taxonomy" id="483218"/>
    <lineage>
        <taxon>Bacteria</taxon>
        <taxon>Bacillati</taxon>
        <taxon>Bacillota</taxon>
        <taxon>Clostridia</taxon>
        <taxon>Eubacteriales</taxon>
    </lineage>
</organism>
<dbReference type="HOGENOM" id="CLU_043142_2_0_9"/>
<dbReference type="EMBL" id="ABVQ01000035">
    <property type="protein sequence ID" value="EEC58139.1"/>
    <property type="molecule type" value="Genomic_DNA"/>
</dbReference>
<dbReference type="STRING" id="483218.BACPEC_01127"/>
<dbReference type="SUPFAM" id="SSF53474">
    <property type="entry name" value="alpha/beta-Hydrolases"/>
    <property type="match status" value="1"/>
</dbReference>
<dbReference type="Proteomes" id="UP000003136">
    <property type="component" value="Unassembled WGS sequence"/>
</dbReference>
<accession>B7AR17</accession>
<name>B7AR17_9FIRM</name>
<reference evidence="1 2" key="2">
    <citation type="submission" date="2008-11" db="EMBL/GenBank/DDBJ databases">
        <authorList>
            <person name="Fulton L."/>
            <person name="Clifton S."/>
            <person name="Fulton B."/>
            <person name="Xu J."/>
            <person name="Minx P."/>
            <person name="Pepin K.H."/>
            <person name="Johnson M."/>
            <person name="Bhonagiri V."/>
            <person name="Nash W.E."/>
            <person name="Mardis E.R."/>
            <person name="Wilson R.K."/>
        </authorList>
    </citation>
    <scope>NUCLEOTIDE SEQUENCE [LARGE SCALE GENOMIC DNA]</scope>
    <source>
        <strain evidence="1 2">ATCC 43243</strain>
    </source>
</reference>
<dbReference type="Gene3D" id="3.40.50.1820">
    <property type="entry name" value="alpha/beta hydrolase"/>
    <property type="match status" value="1"/>
</dbReference>
<protein>
    <recommendedName>
        <fullName evidence="3">DUF2974 domain-containing protein</fullName>
    </recommendedName>
</protein>
<comment type="caution">
    <text evidence="1">The sequence shown here is derived from an EMBL/GenBank/DDBJ whole genome shotgun (WGS) entry which is preliminary data.</text>
</comment>
<dbReference type="Pfam" id="PF11187">
    <property type="entry name" value="Mbeg1-like"/>
    <property type="match status" value="1"/>
</dbReference>